<evidence type="ECO:0000313" key="3">
    <source>
        <dbReference type="Proteomes" id="UP000009232"/>
    </source>
</evidence>
<evidence type="ECO:0000313" key="2">
    <source>
        <dbReference type="EMBL" id="AEG31542.1"/>
    </source>
</evidence>
<dbReference type="Proteomes" id="UP000009232">
    <property type="component" value="Chromosome"/>
</dbReference>
<reference evidence="2 3" key="1">
    <citation type="submission" date="2011-05" db="EMBL/GenBank/DDBJ databases">
        <title>Complete sequence of Thioalkalimicrobium cyclicum ALM1.</title>
        <authorList>
            <consortium name="US DOE Joint Genome Institute"/>
            <person name="Lucas S."/>
            <person name="Han J."/>
            <person name="Lapidus A."/>
            <person name="Cheng J.-F."/>
            <person name="Goodwin L."/>
            <person name="Pitluck S."/>
            <person name="Peters L."/>
            <person name="Mikhailova N."/>
            <person name="Davenport K."/>
            <person name="Han C."/>
            <person name="Tapia R."/>
            <person name="Land M."/>
            <person name="Hauser L."/>
            <person name="Kyrpides N."/>
            <person name="Ivanova N."/>
            <person name="Pagani I."/>
            <person name="Kappler U."/>
            <person name="Woyke T."/>
        </authorList>
    </citation>
    <scope>NUCLEOTIDE SEQUENCE [LARGE SCALE GENOMIC DNA]</scope>
    <source>
        <strain evidence="3">DSM 14477 / JCM 11371 / ALM1</strain>
    </source>
</reference>
<protein>
    <submittedName>
        <fullName evidence="2">Uncharacterized protein</fullName>
    </submittedName>
</protein>
<dbReference type="OrthoDB" id="10020768at2"/>
<dbReference type="HOGENOM" id="CLU_990231_0_0_6"/>
<dbReference type="KEGG" id="tcy:Thicy_0770"/>
<proteinExistence type="predicted"/>
<evidence type="ECO:0000256" key="1">
    <source>
        <dbReference type="SAM" id="MobiDB-lite"/>
    </source>
</evidence>
<accession>F6DCF6</accession>
<feature type="region of interest" description="Disordered" evidence="1">
    <location>
        <begin position="173"/>
        <end position="207"/>
    </location>
</feature>
<organism evidence="2 3">
    <name type="scientific">Thiomicrospira cyclica (strain DSM 14477 / JCM 11371 / ALM1)</name>
    <name type="common">Thioalkalimicrobium cyclicum</name>
    <dbReference type="NCBI Taxonomy" id="717773"/>
    <lineage>
        <taxon>Bacteria</taxon>
        <taxon>Pseudomonadati</taxon>
        <taxon>Pseudomonadota</taxon>
        <taxon>Gammaproteobacteria</taxon>
        <taxon>Thiotrichales</taxon>
        <taxon>Piscirickettsiaceae</taxon>
        <taxon>Thiomicrospira</taxon>
    </lineage>
</organism>
<sequence length="281" mass="31865">MDSWNDPAAFDDLPPGETIAPGGYVKTQPKLTQSRRFELISFCMAKPMVNDKRLIDAFLLTFIDVETGEEAKSYFRIDHFTKEKTGRKLAFIKPESDLAKLHRLATGEYKPNRYRKANGIPKDLIGLVFEASKVKYAQHGKHSETSRQEMYLKISSSDIKPLTINQSELWTNTGALKGRGAGIPKPKKRNKNGTQTEQKRNENGTQKNAQTTINTLPQAMNESEVRGLRERGLIEPLVSPINKEIREQSFQITNELGGYDFERKPGETLDQFNDRVLDATF</sequence>
<keyword evidence="3" id="KW-1185">Reference proteome</keyword>
<dbReference type="AlphaFoldDB" id="F6DCF6"/>
<gene>
    <name evidence="2" type="ordered locus">Thicy_0770</name>
</gene>
<dbReference type="RefSeq" id="WP_013835321.1">
    <property type="nucleotide sequence ID" value="NC_015581.1"/>
</dbReference>
<name>F6DCF6_THICA</name>
<dbReference type="STRING" id="717773.Thicy_0770"/>
<dbReference type="EMBL" id="CP002776">
    <property type="protein sequence ID" value="AEG31542.1"/>
    <property type="molecule type" value="Genomic_DNA"/>
</dbReference>